<proteinExistence type="predicted"/>
<comment type="caution">
    <text evidence="1">The sequence shown here is derived from an EMBL/GenBank/DDBJ whole genome shotgun (WGS) entry which is preliminary data.</text>
</comment>
<keyword evidence="2" id="KW-1185">Reference proteome</keyword>
<reference evidence="1" key="1">
    <citation type="submission" date="2020-11" db="EMBL/GenBank/DDBJ databases">
        <title>Sequencing the genomes of 1000 actinobacteria strains.</title>
        <authorList>
            <person name="Klenk H.-P."/>
        </authorList>
    </citation>
    <scope>NUCLEOTIDE SEQUENCE</scope>
    <source>
        <strain evidence="1">DSM 43175</strain>
    </source>
</reference>
<dbReference type="Proteomes" id="UP000614047">
    <property type="component" value="Unassembled WGS sequence"/>
</dbReference>
<gene>
    <name evidence="1" type="ORF">IW256_004067</name>
</gene>
<protein>
    <submittedName>
        <fullName evidence="1">Uncharacterized protein</fullName>
    </submittedName>
</protein>
<dbReference type="RefSeq" id="WP_197012489.1">
    <property type="nucleotide sequence ID" value="NZ_BAABES010000010.1"/>
</dbReference>
<accession>A0A931DF35</accession>
<sequence>MILEPTLRVILHCSRCNRPFEDDDYEGSRVLWTKEEVDKFFPADDCEDVQGWIRIEGRIVCRDCWTYKDEDEDERIEKPPLPAADADKVARAQASYPHYDTVRAAFKAAAGQRGGDDWVYVTGKAGAS</sequence>
<dbReference type="EMBL" id="JADOUA010000001">
    <property type="protein sequence ID" value="MBG6089954.1"/>
    <property type="molecule type" value="Genomic_DNA"/>
</dbReference>
<dbReference type="AlphaFoldDB" id="A0A931DF35"/>
<evidence type="ECO:0000313" key="2">
    <source>
        <dbReference type="Proteomes" id="UP000614047"/>
    </source>
</evidence>
<organism evidence="1 2">
    <name type="scientific">Actinomadura viridis</name>
    <dbReference type="NCBI Taxonomy" id="58110"/>
    <lineage>
        <taxon>Bacteria</taxon>
        <taxon>Bacillati</taxon>
        <taxon>Actinomycetota</taxon>
        <taxon>Actinomycetes</taxon>
        <taxon>Streptosporangiales</taxon>
        <taxon>Thermomonosporaceae</taxon>
        <taxon>Actinomadura</taxon>
    </lineage>
</organism>
<name>A0A931DF35_9ACTN</name>
<evidence type="ECO:0000313" key="1">
    <source>
        <dbReference type="EMBL" id="MBG6089954.1"/>
    </source>
</evidence>